<comment type="similarity">
    <text evidence="2">Belongs to the MGMT family.</text>
</comment>
<dbReference type="InterPro" id="IPR001497">
    <property type="entry name" value="MethylDNA_cys_MeTrfase_AS"/>
</dbReference>
<dbReference type="InterPro" id="IPR036388">
    <property type="entry name" value="WH-like_DNA-bd_sf"/>
</dbReference>
<keyword evidence="4" id="KW-0489">Methyltransferase</keyword>
<dbReference type="GO" id="GO:0032259">
    <property type="term" value="P:methylation"/>
    <property type="evidence" value="ECO:0007669"/>
    <property type="project" value="UniProtKB-KW"/>
</dbReference>
<dbReference type="FunFam" id="1.10.10.10:FF:000214">
    <property type="entry name" value="Methylated-DNA--protein-cysteine methyltransferase"/>
    <property type="match status" value="1"/>
</dbReference>
<dbReference type="Pfam" id="PF01035">
    <property type="entry name" value="DNA_binding_1"/>
    <property type="match status" value="1"/>
</dbReference>
<dbReference type="InterPro" id="IPR036217">
    <property type="entry name" value="MethylDNA_cys_MeTrfase_DNAb"/>
</dbReference>
<dbReference type="PANTHER" id="PTHR10815:SF13">
    <property type="entry name" value="METHYLATED-DNA--PROTEIN-CYSTEINE METHYLTRANSFERASE"/>
    <property type="match status" value="1"/>
</dbReference>
<keyword evidence="5" id="KW-0808">Transferase</keyword>
<evidence type="ECO:0000313" key="10">
    <source>
        <dbReference type="EMBL" id="CAB4901766.1"/>
    </source>
</evidence>
<comment type="catalytic activity">
    <reaction evidence="8">
        <text>a 6-O-methyl-2'-deoxyguanosine in DNA + L-cysteinyl-[protein] = S-methyl-L-cysteinyl-[protein] + a 2'-deoxyguanosine in DNA</text>
        <dbReference type="Rhea" id="RHEA:24000"/>
        <dbReference type="Rhea" id="RHEA-COMP:10131"/>
        <dbReference type="Rhea" id="RHEA-COMP:10132"/>
        <dbReference type="Rhea" id="RHEA-COMP:11367"/>
        <dbReference type="Rhea" id="RHEA-COMP:11368"/>
        <dbReference type="ChEBI" id="CHEBI:29950"/>
        <dbReference type="ChEBI" id="CHEBI:82612"/>
        <dbReference type="ChEBI" id="CHEBI:85445"/>
        <dbReference type="ChEBI" id="CHEBI:85448"/>
        <dbReference type="EC" id="2.1.1.63"/>
    </reaction>
</comment>
<protein>
    <recommendedName>
        <fullName evidence="3">methylated-DNA--[protein]-cysteine S-methyltransferase</fullName>
        <ecNumber evidence="3">2.1.1.63</ecNumber>
    </recommendedName>
</protein>
<evidence type="ECO:0000256" key="3">
    <source>
        <dbReference type="ARBA" id="ARBA00011918"/>
    </source>
</evidence>
<evidence type="ECO:0000256" key="5">
    <source>
        <dbReference type="ARBA" id="ARBA00022679"/>
    </source>
</evidence>
<reference evidence="10" key="1">
    <citation type="submission" date="2020-05" db="EMBL/GenBank/DDBJ databases">
        <authorList>
            <person name="Chiriac C."/>
            <person name="Salcher M."/>
            <person name="Ghai R."/>
            <person name="Kavagutti S V."/>
        </authorList>
    </citation>
    <scope>NUCLEOTIDE SEQUENCE</scope>
</reference>
<sequence length="158" mass="16910">MLAVTRIKTPWSPLTIIADNDCVVSSWFGEQSHHPVACDEPIRKTRSIDGVTEAVGAWLDGDLSSLDQVKVRQSGGPFFEQVWTVMREVSAGETVSYGELAMLAGRPRAARAVGTACATNSVAPFVPCHRVVTATGRIGAYGYGVDLKVALLRHEGAI</sequence>
<accession>A0A6J7G3G3</accession>
<dbReference type="AlphaFoldDB" id="A0A6J7G3G3"/>
<keyword evidence="6" id="KW-0227">DNA damage</keyword>
<evidence type="ECO:0000256" key="7">
    <source>
        <dbReference type="ARBA" id="ARBA00023204"/>
    </source>
</evidence>
<dbReference type="PROSITE" id="PS00374">
    <property type="entry name" value="MGMT"/>
    <property type="match status" value="1"/>
</dbReference>
<gene>
    <name evidence="10" type="ORF">UFOPK3610_00165</name>
</gene>
<dbReference type="SUPFAM" id="SSF46767">
    <property type="entry name" value="Methylated DNA-protein cysteine methyltransferase, C-terminal domain"/>
    <property type="match status" value="1"/>
</dbReference>
<dbReference type="NCBIfam" id="TIGR00589">
    <property type="entry name" value="ogt"/>
    <property type="match status" value="1"/>
</dbReference>
<evidence type="ECO:0000256" key="8">
    <source>
        <dbReference type="ARBA" id="ARBA00049348"/>
    </source>
</evidence>
<dbReference type="InterPro" id="IPR000595">
    <property type="entry name" value="cNMP-bd_dom"/>
</dbReference>
<evidence type="ECO:0000256" key="4">
    <source>
        <dbReference type="ARBA" id="ARBA00022603"/>
    </source>
</evidence>
<dbReference type="CDD" id="cd06445">
    <property type="entry name" value="ATase"/>
    <property type="match status" value="1"/>
</dbReference>
<dbReference type="PROSITE" id="PS50042">
    <property type="entry name" value="CNMP_BINDING_3"/>
    <property type="match status" value="1"/>
</dbReference>
<feature type="domain" description="Cyclic nucleotide-binding" evidence="9">
    <location>
        <begin position="97"/>
        <end position="110"/>
    </location>
</feature>
<evidence type="ECO:0000256" key="2">
    <source>
        <dbReference type="ARBA" id="ARBA00008711"/>
    </source>
</evidence>
<evidence type="ECO:0000256" key="1">
    <source>
        <dbReference type="ARBA" id="ARBA00001286"/>
    </source>
</evidence>
<evidence type="ECO:0000259" key="9">
    <source>
        <dbReference type="PROSITE" id="PS50042"/>
    </source>
</evidence>
<comment type="catalytic activity">
    <reaction evidence="1">
        <text>a 4-O-methyl-thymidine in DNA + L-cysteinyl-[protein] = a thymidine in DNA + S-methyl-L-cysteinyl-[protein]</text>
        <dbReference type="Rhea" id="RHEA:53428"/>
        <dbReference type="Rhea" id="RHEA-COMP:10131"/>
        <dbReference type="Rhea" id="RHEA-COMP:10132"/>
        <dbReference type="Rhea" id="RHEA-COMP:13555"/>
        <dbReference type="Rhea" id="RHEA-COMP:13556"/>
        <dbReference type="ChEBI" id="CHEBI:29950"/>
        <dbReference type="ChEBI" id="CHEBI:82612"/>
        <dbReference type="ChEBI" id="CHEBI:137386"/>
        <dbReference type="ChEBI" id="CHEBI:137387"/>
        <dbReference type="EC" id="2.1.1.63"/>
    </reaction>
</comment>
<dbReference type="GO" id="GO:0003908">
    <property type="term" value="F:methylated-DNA-[protein]-cysteine S-methyltransferase activity"/>
    <property type="evidence" value="ECO:0007669"/>
    <property type="project" value="UniProtKB-EC"/>
</dbReference>
<name>A0A6J7G3G3_9ZZZZ</name>
<proteinExistence type="inferred from homology"/>
<organism evidence="10">
    <name type="scientific">freshwater metagenome</name>
    <dbReference type="NCBI Taxonomy" id="449393"/>
    <lineage>
        <taxon>unclassified sequences</taxon>
        <taxon>metagenomes</taxon>
        <taxon>ecological metagenomes</taxon>
    </lineage>
</organism>
<evidence type="ECO:0000256" key="6">
    <source>
        <dbReference type="ARBA" id="ARBA00022763"/>
    </source>
</evidence>
<dbReference type="Gene3D" id="1.10.10.10">
    <property type="entry name" value="Winged helix-like DNA-binding domain superfamily/Winged helix DNA-binding domain"/>
    <property type="match status" value="1"/>
</dbReference>
<dbReference type="GO" id="GO:0006281">
    <property type="term" value="P:DNA repair"/>
    <property type="evidence" value="ECO:0007669"/>
    <property type="project" value="UniProtKB-KW"/>
</dbReference>
<keyword evidence="7" id="KW-0234">DNA repair</keyword>
<dbReference type="PANTHER" id="PTHR10815">
    <property type="entry name" value="METHYLATED-DNA--PROTEIN-CYSTEINE METHYLTRANSFERASE"/>
    <property type="match status" value="1"/>
</dbReference>
<dbReference type="EC" id="2.1.1.63" evidence="3"/>
<dbReference type="EMBL" id="CAFBMR010000003">
    <property type="protein sequence ID" value="CAB4901766.1"/>
    <property type="molecule type" value="Genomic_DNA"/>
</dbReference>
<dbReference type="InterPro" id="IPR014048">
    <property type="entry name" value="MethylDNA_cys_MeTrfase_DNA-bd"/>
</dbReference>